<protein>
    <submittedName>
        <fullName evidence="3">Uncharacterized protein</fullName>
    </submittedName>
</protein>
<feature type="region of interest" description="Disordered" evidence="1">
    <location>
        <begin position="27"/>
        <end position="98"/>
    </location>
</feature>
<dbReference type="EnsemblMetazoa" id="AMEM010807-RA">
    <property type="protein sequence ID" value="AMEM010807-PA"/>
    <property type="gene ID" value="AMEM010807"/>
</dbReference>
<dbReference type="Proteomes" id="UP000075903">
    <property type="component" value="Unassembled WGS sequence"/>
</dbReference>
<feature type="compositionally biased region" description="Polar residues" evidence="1">
    <location>
        <begin position="111"/>
        <end position="130"/>
    </location>
</feature>
<dbReference type="VEuPathDB" id="VectorBase:AMEM010807"/>
<feature type="compositionally biased region" description="Polar residues" evidence="1">
    <location>
        <begin position="531"/>
        <end position="551"/>
    </location>
</feature>
<feature type="compositionally biased region" description="Low complexity" evidence="1">
    <location>
        <begin position="47"/>
        <end position="94"/>
    </location>
</feature>
<feature type="compositionally biased region" description="Low complexity" evidence="1">
    <location>
        <begin position="131"/>
        <end position="153"/>
    </location>
</feature>
<feature type="region of interest" description="Disordered" evidence="1">
    <location>
        <begin position="578"/>
        <end position="609"/>
    </location>
</feature>
<feature type="compositionally biased region" description="Polar residues" evidence="1">
    <location>
        <begin position="629"/>
        <end position="647"/>
    </location>
</feature>
<feature type="compositionally biased region" description="Polar residues" evidence="1">
    <location>
        <begin position="587"/>
        <end position="599"/>
    </location>
</feature>
<reference evidence="3" key="1">
    <citation type="submission" date="2020-05" db="UniProtKB">
        <authorList>
            <consortium name="EnsemblMetazoa"/>
        </authorList>
    </citation>
    <scope>IDENTIFICATION</scope>
    <source>
        <strain evidence="3">MAF</strain>
    </source>
</reference>
<feature type="compositionally biased region" description="Basic and acidic residues" evidence="1">
    <location>
        <begin position="886"/>
        <end position="900"/>
    </location>
</feature>
<keyword evidence="2" id="KW-0472">Membrane</keyword>
<dbReference type="STRING" id="30066.A0A182V8T3"/>
<sequence length="986" mass="105627">MIQEPFPIATPTKTEAPHTCQNVSIAMGKAARRSVASDPSSPTLPYHYQQEQQQQQGQHHQRQVHQQQDHLYYSSSLSYPSSYTPSSPSSPSSSFTDSGFTGSGYPIPSLAFSSTPAGPQLQAPRTATLQSAPPGYSSSSLAPGGAAEPGSGASELFIHSSTAATPNSNIAPEFSSTAKASPVPRTVTYAAPAEPTKTGPPVTPVPTPPTTTTTTTNTTQATLLPSFRLSSNQTQVDRERERLRMEFYATYDVMTGVRIAATLGGFFGLMVFLVIYKSRTRSTAKALKDPTIAAVAAAVIQEEEERELQEAIEATAFSLLQEELNINYPGLQRDRLLSLGNISAPPMLSRGRRMSSISGGYSSLLNPSRRFSYSSTRGHRNSVSVSSRVLSAYNMGGSFGQDDYVLESDGEEADDEFDQFTTTAEIGYPSNYLSVPNKCNESRRSSAMTCCSTESSFLERRCSAITLGLSSLPPISRSPSRQQSRDDTTDWEPFYPGINIIEATPKSSPCPSERITHRGHHQGADSDRPSTSRGRSASQFLTPQPSTSSGGSRVIAPAYDDGSIDCISEYPVGSGLEDGFGYRPTRQRAQPSTSGTRPYSNGRPADDVSLANGGILLQRSVAEPRSVTAHATNNSSNGANVNHSTTAVRRAPLASLSSFKMSSIDCQDTDPKSGGSDSVFGEDSGADTDEDLQQFSTDSDELSLTMPYEEDEESHGGQQRVQRTGGRGSLYRRQSTLAQGDELEEEEEDGGTLLPCGNDRSVFELEHELDVRQQQQQQLHHQPTTDTSYLSSLSISNRSGSKGRAGERGVQPAATSGPGVGKRIETKAIIERQQPNDSSGRGGSFTAGGSNLQQQQQRQSPLGAIPKGTRTTTTASGPPPTVMVHLPDDDRPSSSRRSAESDSSTRPSSSGESARQQQQQCVEVNVIIKNSSSSSNTTIKSPSVILELPILAIDEDDDPSSSAPALSANDPCIPGPSRKWSKETLF</sequence>
<evidence type="ECO:0000256" key="2">
    <source>
        <dbReference type="SAM" id="Phobius"/>
    </source>
</evidence>
<feature type="compositionally biased region" description="Low complexity" evidence="1">
    <location>
        <begin position="960"/>
        <end position="971"/>
    </location>
</feature>
<feature type="region of interest" description="Disordered" evidence="1">
    <location>
        <begin position="625"/>
        <end position="647"/>
    </location>
</feature>
<feature type="transmembrane region" description="Helical" evidence="2">
    <location>
        <begin position="248"/>
        <end position="276"/>
    </location>
</feature>
<dbReference type="AlphaFoldDB" id="A0A182V8T3"/>
<keyword evidence="2" id="KW-1133">Transmembrane helix</keyword>
<name>A0A182V8T3_ANOME</name>
<evidence type="ECO:0000313" key="3">
    <source>
        <dbReference type="EnsemblMetazoa" id="AMEM010807-PA"/>
    </source>
</evidence>
<feature type="compositionally biased region" description="Acidic residues" evidence="1">
    <location>
        <begin position="741"/>
        <end position="750"/>
    </location>
</feature>
<proteinExistence type="predicted"/>
<evidence type="ECO:0000313" key="4">
    <source>
        <dbReference type="Proteomes" id="UP000075903"/>
    </source>
</evidence>
<feature type="region of interest" description="Disordered" evidence="1">
    <location>
        <begin position="664"/>
        <end position="691"/>
    </location>
</feature>
<evidence type="ECO:0000256" key="1">
    <source>
        <dbReference type="SAM" id="MobiDB-lite"/>
    </source>
</evidence>
<feature type="region of interest" description="Disordered" evidence="1">
    <location>
        <begin position="955"/>
        <end position="986"/>
    </location>
</feature>
<feature type="region of interest" description="Disordered" evidence="1">
    <location>
        <begin position="111"/>
        <end position="153"/>
    </location>
</feature>
<feature type="region of interest" description="Disordered" evidence="1">
    <location>
        <begin position="707"/>
        <end position="921"/>
    </location>
</feature>
<feature type="region of interest" description="Disordered" evidence="1">
    <location>
        <begin position="191"/>
        <end position="217"/>
    </location>
</feature>
<feature type="compositionally biased region" description="Polar residues" evidence="1">
    <location>
        <begin position="907"/>
        <end position="921"/>
    </location>
</feature>
<dbReference type="VEuPathDB" id="VectorBase:AMEM21_004799"/>
<keyword evidence="4" id="KW-1185">Reference proteome</keyword>
<feature type="region of interest" description="Disordered" evidence="1">
    <location>
        <begin position="472"/>
        <end position="556"/>
    </location>
</feature>
<feature type="compositionally biased region" description="Basic and acidic residues" evidence="1">
    <location>
        <begin position="761"/>
        <end position="771"/>
    </location>
</feature>
<organism evidence="3 4">
    <name type="scientific">Anopheles merus</name>
    <name type="common">Mosquito</name>
    <dbReference type="NCBI Taxonomy" id="30066"/>
    <lineage>
        <taxon>Eukaryota</taxon>
        <taxon>Metazoa</taxon>
        <taxon>Ecdysozoa</taxon>
        <taxon>Arthropoda</taxon>
        <taxon>Hexapoda</taxon>
        <taxon>Insecta</taxon>
        <taxon>Pterygota</taxon>
        <taxon>Neoptera</taxon>
        <taxon>Endopterygota</taxon>
        <taxon>Diptera</taxon>
        <taxon>Nematocera</taxon>
        <taxon>Culicoidea</taxon>
        <taxon>Culicidae</taxon>
        <taxon>Anophelinae</taxon>
        <taxon>Anopheles</taxon>
    </lineage>
</organism>
<keyword evidence="2" id="KW-0812">Transmembrane</keyword>
<accession>A0A182V8T3</accession>
<feature type="compositionally biased region" description="Low complexity" evidence="1">
    <location>
        <begin position="472"/>
        <end position="482"/>
    </location>
</feature>
<feature type="compositionally biased region" description="Low complexity" evidence="1">
    <location>
        <begin position="773"/>
        <end position="800"/>
    </location>
</feature>